<evidence type="ECO:0000313" key="1">
    <source>
        <dbReference type="EMBL" id="GAF78781.1"/>
    </source>
</evidence>
<reference evidence="1" key="1">
    <citation type="journal article" date="2014" name="Front. Microbiol.">
        <title>High frequency of phylogenetically diverse reductive dehalogenase-homologous genes in deep subseafloor sedimentary metagenomes.</title>
        <authorList>
            <person name="Kawai M."/>
            <person name="Futagami T."/>
            <person name="Toyoda A."/>
            <person name="Takaki Y."/>
            <person name="Nishi S."/>
            <person name="Hori S."/>
            <person name="Arai W."/>
            <person name="Tsubouchi T."/>
            <person name="Morono Y."/>
            <person name="Uchiyama I."/>
            <person name="Ito T."/>
            <person name="Fujiyama A."/>
            <person name="Inagaki F."/>
            <person name="Takami H."/>
        </authorList>
    </citation>
    <scope>NUCLEOTIDE SEQUENCE</scope>
    <source>
        <strain evidence="1">Expedition CK06-06</strain>
    </source>
</reference>
<protein>
    <submittedName>
        <fullName evidence="1">Uncharacterized protein</fullName>
    </submittedName>
</protein>
<accession>X0SUF6</accession>
<sequence length="327" mass="36461">MPDTRRYKANGKLYNIPEDKIQEFLDKFPDAVEVNGFSVGEKKYNIPTSKVVGFLESYPDAEPLDTGGEVAVKEKKKAKDYTKDAIDFISKMPGFALDWGERFASGALRMPKQVGQGAEHWVRNRNVLFNAIQKYEYEKIGIPKETAEKITNTLKEVLPIPGPVSLPFVVTKEIYNAVKDTGEFQSIEKLSQKLYEKGDRYKGKDVTELWKDGDKMEAIGAWVLFGAESMPQSIVAMAGGPAGAAGLGLMAAGEKYDELVGREDMSEAIRMINSNLTGVLEAGTEYMGSVQIGRIFKRVLSKGGKKQLQNFAEKISYNWLSNLWKKM</sequence>
<name>X0SUF6_9ZZZZ</name>
<proteinExistence type="predicted"/>
<organism evidence="1">
    <name type="scientific">marine sediment metagenome</name>
    <dbReference type="NCBI Taxonomy" id="412755"/>
    <lineage>
        <taxon>unclassified sequences</taxon>
        <taxon>metagenomes</taxon>
        <taxon>ecological metagenomes</taxon>
    </lineage>
</organism>
<feature type="non-terminal residue" evidence="1">
    <location>
        <position position="327"/>
    </location>
</feature>
<dbReference type="EMBL" id="BARS01007133">
    <property type="protein sequence ID" value="GAF78781.1"/>
    <property type="molecule type" value="Genomic_DNA"/>
</dbReference>
<comment type="caution">
    <text evidence="1">The sequence shown here is derived from an EMBL/GenBank/DDBJ whole genome shotgun (WGS) entry which is preliminary data.</text>
</comment>
<dbReference type="AlphaFoldDB" id="X0SUF6"/>
<gene>
    <name evidence="1" type="ORF">S01H1_13798</name>
</gene>